<dbReference type="Pfam" id="PF12707">
    <property type="entry name" value="DUF3804"/>
    <property type="match status" value="1"/>
</dbReference>
<sequence>MSTEETQLRELIKDQLTTANKEEFLAKMPQNAWFIRPSGNPASKEIMVEMMSSGDITEAKTELVEIKHVEVMQDCAYAVLIAKSSFDYKQTKNEDVYTQSCFFKKTSDGKFELAWGHRSTGRGFEEDLPAPWP</sequence>
<keyword evidence="2" id="KW-1185">Reference proteome</keyword>
<accession>K8F230</accession>
<dbReference type="InterPro" id="IPR032710">
    <property type="entry name" value="NTF2-like_dom_sf"/>
</dbReference>
<evidence type="ECO:0008006" key="3">
    <source>
        <dbReference type="Google" id="ProtNLM"/>
    </source>
</evidence>
<dbReference type="KEGG" id="bpg:Bathy07g03770"/>
<dbReference type="SUPFAM" id="SSF54427">
    <property type="entry name" value="NTF2-like"/>
    <property type="match status" value="1"/>
</dbReference>
<dbReference type="Gene3D" id="3.10.450.50">
    <property type="match status" value="1"/>
</dbReference>
<dbReference type="RefSeq" id="XP_007512072.1">
    <property type="nucleotide sequence ID" value="XM_007512010.1"/>
</dbReference>
<dbReference type="EMBL" id="FO082272">
    <property type="protein sequence ID" value="CCO66160.1"/>
    <property type="molecule type" value="Genomic_DNA"/>
</dbReference>
<name>K8F230_9CHLO</name>
<proteinExistence type="predicted"/>
<organism evidence="1 2">
    <name type="scientific">Bathycoccus prasinos</name>
    <dbReference type="NCBI Taxonomy" id="41875"/>
    <lineage>
        <taxon>Eukaryota</taxon>
        <taxon>Viridiplantae</taxon>
        <taxon>Chlorophyta</taxon>
        <taxon>Mamiellophyceae</taxon>
        <taxon>Mamiellales</taxon>
        <taxon>Bathycoccaceae</taxon>
        <taxon>Bathycoccus</taxon>
    </lineage>
</organism>
<protein>
    <recommendedName>
        <fullName evidence="3">DUF4440 domain-containing protein</fullName>
    </recommendedName>
</protein>
<dbReference type="Proteomes" id="UP000198341">
    <property type="component" value="Chromosome 7"/>
</dbReference>
<gene>
    <name evidence="1" type="ORF">Bathy07g03770</name>
</gene>
<evidence type="ECO:0000313" key="2">
    <source>
        <dbReference type="Proteomes" id="UP000198341"/>
    </source>
</evidence>
<evidence type="ECO:0000313" key="1">
    <source>
        <dbReference type="EMBL" id="CCO66160.1"/>
    </source>
</evidence>
<dbReference type="InterPro" id="IPR024525">
    <property type="entry name" value="DUF3804"/>
</dbReference>
<dbReference type="AlphaFoldDB" id="K8F230"/>
<reference evidence="1 2" key="1">
    <citation type="submission" date="2011-10" db="EMBL/GenBank/DDBJ databases">
        <authorList>
            <person name="Genoscope - CEA"/>
        </authorList>
    </citation>
    <scope>NUCLEOTIDE SEQUENCE [LARGE SCALE GENOMIC DNA]</scope>
    <source>
        <strain evidence="1 2">RCC 1105</strain>
    </source>
</reference>
<dbReference type="GeneID" id="19014866"/>